<dbReference type="Gene3D" id="3.40.50.2000">
    <property type="entry name" value="Glycogen Phosphorylase B"/>
    <property type="match status" value="1"/>
</dbReference>
<sequence length="97" mass="11203">MFCTGMIDVANEFNVPTYVFFTSGAAMLGFMLHFQGLLDYQNQDPTVYKDSNDVILIPSYESPVPAKLVPHFIFDQDSNQVFMDLARTRRVEILFRR</sequence>
<evidence type="ECO:0000313" key="3">
    <source>
        <dbReference type="EMBL" id="KAL3646195.1"/>
    </source>
</evidence>
<evidence type="ECO:0000256" key="2">
    <source>
        <dbReference type="SAM" id="Phobius"/>
    </source>
</evidence>
<keyword evidence="2" id="KW-1133">Transmembrane helix</keyword>
<evidence type="ECO:0000313" key="4">
    <source>
        <dbReference type="Proteomes" id="UP001632038"/>
    </source>
</evidence>
<comment type="caution">
    <text evidence="3">The sequence shown here is derived from an EMBL/GenBank/DDBJ whole genome shotgun (WGS) entry which is preliminary data.</text>
</comment>
<reference evidence="4" key="1">
    <citation type="journal article" date="2024" name="IScience">
        <title>Strigolactones Initiate the Formation of Haustorium-like Structures in Castilleja.</title>
        <authorList>
            <person name="Buerger M."/>
            <person name="Peterson D."/>
            <person name="Chory J."/>
        </authorList>
    </citation>
    <scope>NUCLEOTIDE SEQUENCE [LARGE SCALE GENOMIC DNA]</scope>
</reference>
<organism evidence="3 4">
    <name type="scientific">Castilleja foliolosa</name>
    <dbReference type="NCBI Taxonomy" id="1961234"/>
    <lineage>
        <taxon>Eukaryota</taxon>
        <taxon>Viridiplantae</taxon>
        <taxon>Streptophyta</taxon>
        <taxon>Embryophyta</taxon>
        <taxon>Tracheophyta</taxon>
        <taxon>Spermatophyta</taxon>
        <taxon>Magnoliopsida</taxon>
        <taxon>eudicotyledons</taxon>
        <taxon>Gunneridae</taxon>
        <taxon>Pentapetalae</taxon>
        <taxon>asterids</taxon>
        <taxon>lamiids</taxon>
        <taxon>Lamiales</taxon>
        <taxon>Orobanchaceae</taxon>
        <taxon>Pedicularideae</taxon>
        <taxon>Castillejinae</taxon>
        <taxon>Castilleja</taxon>
    </lineage>
</organism>
<dbReference type="AlphaFoldDB" id="A0ABD3DZA2"/>
<protein>
    <submittedName>
        <fullName evidence="3">Uncharacterized protein</fullName>
    </submittedName>
</protein>
<dbReference type="EMBL" id="JAVIJP010000013">
    <property type="protein sequence ID" value="KAL3646195.1"/>
    <property type="molecule type" value="Genomic_DNA"/>
</dbReference>
<dbReference type="Proteomes" id="UP001632038">
    <property type="component" value="Unassembled WGS sequence"/>
</dbReference>
<keyword evidence="4" id="KW-1185">Reference proteome</keyword>
<dbReference type="PANTHER" id="PTHR48048">
    <property type="entry name" value="GLYCOSYLTRANSFERASE"/>
    <property type="match status" value="1"/>
</dbReference>
<proteinExistence type="inferred from homology"/>
<name>A0ABD3DZA2_9LAMI</name>
<gene>
    <name evidence="3" type="ORF">CASFOL_011375</name>
</gene>
<evidence type="ECO:0000256" key="1">
    <source>
        <dbReference type="ARBA" id="ARBA00009995"/>
    </source>
</evidence>
<keyword evidence="2" id="KW-0472">Membrane</keyword>
<dbReference type="PANTHER" id="PTHR48048:SF45">
    <property type="entry name" value="GLYCOSYLTRANSFERASE"/>
    <property type="match status" value="1"/>
</dbReference>
<comment type="similarity">
    <text evidence="1">Belongs to the UDP-glycosyltransferase family.</text>
</comment>
<accession>A0ABD3DZA2</accession>
<feature type="transmembrane region" description="Helical" evidence="2">
    <location>
        <begin position="15"/>
        <end position="34"/>
    </location>
</feature>
<dbReference type="InterPro" id="IPR050481">
    <property type="entry name" value="UDP-glycosyltransf_plant"/>
</dbReference>
<dbReference type="SUPFAM" id="SSF53756">
    <property type="entry name" value="UDP-Glycosyltransferase/glycogen phosphorylase"/>
    <property type="match status" value="1"/>
</dbReference>
<keyword evidence="2" id="KW-0812">Transmembrane</keyword>